<dbReference type="GO" id="GO:0005524">
    <property type="term" value="F:ATP binding"/>
    <property type="evidence" value="ECO:0007669"/>
    <property type="project" value="UniProtKB-UniRule"/>
</dbReference>
<feature type="coiled-coil region" evidence="6">
    <location>
        <begin position="629"/>
        <end position="726"/>
    </location>
</feature>
<dbReference type="InterPro" id="IPR024704">
    <property type="entry name" value="SMC"/>
</dbReference>
<sequence>MKLKQIKLAGFKSFVDPTKIPFVKELSAIIGPNGCGKSNVIDAVRWVLGESSAKHLRGDSMLDVVFNGSSARKPVSVASVELLFDNSLGRFGGQYASYTDIHVKRQISRDGDSNYYLNGQKCRRKDVTELFMGTGLGARSYAIIGQGTISRLIESKPQELRVFIEEAAGISRYKERRRDTENRIRHTRENLERLGDIRQELASQLEKLAKQSQTAIKYRELKQTERESSALLHVLKQHELQTAANGLSQQITGLERTAETLRIDVEANNAQRNVYRESMLQLVDEEHAIREQYYDANTKIAALEQRIKEAKSRATETNQAQQKLAREIKNKQQELDVLLGELQNETQQFNQGQANIKSQHHIVQGLVDVAQEHQLEFNDISVLKKESELHTTNLRHELALTEQRLLSHEQTLARLISSQAQYQQQVSQTTAAEELAGIEKTKREIAALQNQLAELEEQILEVSAQQGEERERVASHQTHYQEALQQQARLQGQIKTLEGLLRPHQQRNMVWQQLEIQTGWEQATQLLLGQILYQPMVQESPDTEHQPKLGFQVVPALAHQRLGNQVSAPPFHCELNLLPWLHGVQWCESLELAQEQLQTLEMNQCIVTADGYMLGHGFQISCVDGSQSVLAIQHELTELSEQCVEMKQQVLQWHERLQQSQASVQQIEHQLESLNRQKVVVNTEIARRQTNLNMAIQASKSQKIQQDKLKKQSQENEQEILDYQNLLGEGKQKVLGCRTLLSEAEEQGSAFSARFELAQSHHQHAQSELQAEKQKLNVLEKQQGSLHTKLQLTEQKVALLNKRITELVNEQKNLNQKLLHLESQSPVSNESQAERLQSLLSSRLKYQQHLEKNRQEQQALQEIIDTSGLQHDQQLDKIQQLNDGISELKLNREGLNGQLASLAQQAQEQGVALERYSTESIQSHDSARVQERLDKTRRSIARLGAINLAAIEEFEQQQTRKTYLDNQDSDLCQALSSLEDAIRKIDRETRSRFKQTFDEVNKGLSQLFPKVFGGGSAYLALTEADMLEAGVTIMARPPGKKNSTIHLLSGGEKALTALSLVFAIFRLNPAPFCMLDEVDAPLDDANVERFCRLLKEMSQSVQFVYISHNKVTMELADQLIGVTMHEPGVSRIVAVDLDEAVALADAV</sequence>
<comment type="subunit">
    <text evidence="6">Homodimer.</text>
</comment>
<dbReference type="GO" id="GO:0007059">
    <property type="term" value="P:chromosome segregation"/>
    <property type="evidence" value="ECO:0007669"/>
    <property type="project" value="UniProtKB-UniRule"/>
</dbReference>
<dbReference type="AlphaFoldDB" id="A0A917JTW7"/>
<evidence type="ECO:0000256" key="6">
    <source>
        <dbReference type="HAMAP-Rule" id="MF_01894"/>
    </source>
</evidence>
<dbReference type="GO" id="GO:0007062">
    <property type="term" value="P:sister chromatid cohesion"/>
    <property type="evidence" value="ECO:0007669"/>
    <property type="project" value="InterPro"/>
</dbReference>
<feature type="binding site" evidence="6">
    <location>
        <begin position="32"/>
        <end position="39"/>
    </location>
    <ligand>
        <name>ATP</name>
        <dbReference type="ChEBI" id="CHEBI:30616"/>
    </ligand>
</feature>
<feature type="coiled-coil region" evidence="6">
    <location>
        <begin position="293"/>
        <end position="348"/>
    </location>
</feature>
<comment type="function">
    <text evidence="6">Required for chromosome condensation and partitioning.</text>
</comment>
<keyword evidence="4 6" id="KW-0175">Coiled coil</keyword>
<comment type="caution">
    <text evidence="8">The sequence shown here is derived from an EMBL/GenBank/DDBJ whole genome shotgun (WGS) entry which is preliminary data.</text>
</comment>
<dbReference type="Gene3D" id="3.40.50.300">
    <property type="entry name" value="P-loop containing nucleotide triphosphate hydrolases"/>
    <property type="match status" value="2"/>
</dbReference>
<dbReference type="RefSeq" id="WP_188920901.1">
    <property type="nucleotide sequence ID" value="NZ_BMPZ01000005.1"/>
</dbReference>
<keyword evidence="2 6" id="KW-0547">Nucleotide-binding</keyword>
<evidence type="ECO:0000256" key="2">
    <source>
        <dbReference type="ARBA" id="ARBA00022741"/>
    </source>
</evidence>
<dbReference type="NCBIfam" id="TIGR02168">
    <property type="entry name" value="SMC_prok_B"/>
    <property type="match status" value="1"/>
</dbReference>
<accession>A0A917JTW7</accession>
<proteinExistence type="inferred from homology"/>
<dbReference type="Pfam" id="PF02463">
    <property type="entry name" value="SMC_N"/>
    <property type="match status" value="1"/>
</dbReference>
<dbReference type="GO" id="GO:0006260">
    <property type="term" value="P:DNA replication"/>
    <property type="evidence" value="ECO:0007669"/>
    <property type="project" value="UniProtKB-UniRule"/>
</dbReference>
<dbReference type="PIRSF" id="PIRSF005719">
    <property type="entry name" value="SMC"/>
    <property type="match status" value="1"/>
</dbReference>
<feature type="coiled-coil region" evidence="6">
    <location>
        <begin position="170"/>
        <end position="264"/>
    </location>
</feature>
<reference evidence="8" key="1">
    <citation type="journal article" date="2014" name="Int. J. Syst. Evol. Microbiol.">
        <title>Complete genome sequence of Corynebacterium casei LMG S-19264T (=DSM 44701T), isolated from a smear-ripened cheese.</title>
        <authorList>
            <consortium name="US DOE Joint Genome Institute (JGI-PGF)"/>
            <person name="Walter F."/>
            <person name="Albersmeier A."/>
            <person name="Kalinowski J."/>
            <person name="Ruckert C."/>
        </authorList>
    </citation>
    <scope>NUCLEOTIDE SEQUENCE</scope>
    <source>
        <strain evidence="8">JCM 30804</strain>
    </source>
</reference>
<evidence type="ECO:0000313" key="9">
    <source>
        <dbReference type="Proteomes" id="UP000613743"/>
    </source>
</evidence>
<keyword evidence="9" id="KW-1185">Reference proteome</keyword>
<dbReference type="GO" id="GO:0030261">
    <property type="term" value="P:chromosome condensation"/>
    <property type="evidence" value="ECO:0007669"/>
    <property type="project" value="InterPro"/>
</dbReference>
<evidence type="ECO:0000256" key="5">
    <source>
        <dbReference type="ARBA" id="ARBA00023125"/>
    </source>
</evidence>
<feature type="domain" description="RecF/RecN/SMC N-terminal" evidence="7">
    <location>
        <begin position="3"/>
        <end position="1130"/>
    </location>
</feature>
<evidence type="ECO:0000256" key="3">
    <source>
        <dbReference type="ARBA" id="ARBA00022840"/>
    </source>
</evidence>
<evidence type="ECO:0000259" key="7">
    <source>
        <dbReference type="Pfam" id="PF02463"/>
    </source>
</evidence>
<evidence type="ECO:0000256" key="1">
    <source>
        <dbReference type="ARBA" id="ARBA00022490"/>
    </source>
</evidence>
<dbReference type="InterPro" id="IPR027417">
    <property type="entry name" value="P-loop_NTPase"/>
</dbReference>
<dbReference type="Proteomes" id="UP000613743">
    <property type="component" value="Unassembled WGS sequence"/>
</dbReference>
<dbReference type="CDD" id="cd03278">
    <property type="entry name" value="ABC_SMC_barmotin"/>
    <property type="match status" value="2"/>
</dbReference>
<dbReference type="EMBL" id="BMPZ01000005">
    <property type="protein sequence ID" value="GGI84586.1"/>
    <property type="molecule type" value="Genomic_DNA"/>
</dbReference>
<gene>
    <name evidence="6 8" type="primary">smc</name>
    <name evidence="8" type="ORF">GCM10009332_22350</name>
</gene>
<organism evidence="8 9">
    <name type="scientific">Shewanella gelidii</name>
    <dbReference type="NCBI Taxonomy" id="1642821"/>
    <lineage>
        <taxon>Bacteria</taxon>
        <taxon>Pseudomonadati</taxon>
        <taxon>Pseudomonadota</taxon>
        <taxon>Gammaproteobacteria</taxon>
        <taxon>Alteromonadales</taxon>
        <taxon>Shewanellaceae</taxon>
        <taxon>Shewanella</taxon>
    </lineage>
</organism>
<keyword evidence="5 6" id="KW-0238">DNA-binding</keyword>
<dbReference type="PANTHER" id="PTHR43977">
    <property type="entry name" value="STRUCTURAL MAINTENANCE OF CHROMOSOMES PROTEIN 3"/>
    <property type="match status" value="1"/>
</dbReference>
<dbReference type="InterPro" id="IPR011890">
    <property type="entry name" value="SMC_prok"/>
</dbReference>
<name>A0A917JTW7_9GAMM</name>
<dbReference type="GO" id="GO:0005737">
    <property type="term" value="C:cytoplasm"/>
    <property type="evidence" value="ECO:0007669"/>
    <property type="project" value="UniProtKB-SubCell"/>
</dbReference>
<evidence type="ECO:0000313" key="8">
    <source>
        <dbReference type="EMBL" id="GGI84586.1"/>
    </source>
</evidence>
<dbReference type="HAMAP" id="MF_01894">
    <property type="entry name" value="Smc_prok"/>
    <property type="match status" value="1"/>
</dbReference>
<comment type="subcellular location">
    <subcellularLocation>
        <location evidence="6">Cytoplasm</location>
    </subcellularLocation>
</comment>
<feature type="coiled-coil region" evidence="6">
    <location>
        <begin position="431"/>
        <end position="500"/>
    </location>
</feature>
<reference evidence="8" key="2">
    <citation type="submission" date="2020-09" db="EMBL/GenBank/DDBJ databases">
        <authorList>
            <person name="Sun Q."/>
            <person name="Ohkuma M."/>
        </authorList>
    </citation>
    <scope>NUCLEOTIDE SEQUENCE</scope>
    <source>
        <strain evidence="8">JCM 30804</strain>
    </source>
</reference>
<comment type="similarity">
    <text evidence="6">Belongs to the SMC family.</text>
</comment>
<dbReference type="SUPFAM" id="SSF52540">
    <property type="entry name" value="P-loop containing nucleoside triphosphate hydrolases"/>
    <property type="match status" value="1"/>
</dbReference>
<dbReference type="GO" id="GO:0016887">
    <property type="term" value="F:ATP hydrolysis activity"/>
    <property type="evidence" value="ECO:0007669"/>
    <property type="project" value="InterPro"/>
</dbReference>
<dbReference type="GO" id="GO:0003677">
    <property type="term" value="F:DNA binding"/>
    <property type="evidence" value="ECO:0007669"/>
    <property type="project" value="UniProtKB-UniRule"/>
</dbReference>
<keyword evidence="1 6" id="KW-0963">Cytoplasm</keyword>
<evidence type="ECO:0000256" key="4">
    <source>
        <dbReference type="ARBA" id="ARBA00023054"/>
    </source>
</evidence>
<keyword evidence="3 6" id="KW-0067">ATP-binding</keyword>
<comment type="domain">
    <text evidence="6">Contains large globular domains required for ATP hydrolysis at each terminus and a third globular domain forming a flexible hinge near the middle of the molecule. These domains are separated by coiled-coil structures.</text>
</comment>
<dbReference type="InterPro" id="IPR003395">
    <property type="entry name" value="RecF/RecN/SMC_N"/>
</dbReference>
<protein>
    <recommendedName>
        <fullName evidence="6">Chromosome partition protein Smc</fullName>
    </recommendedName>
</protein>
<feature type="coiled-coil region" evidence="6">
    <location>
        <begin position="762"/>
        <end position="905"/>
    </location>
</feature>